<evidence type="ECO:0000313" key="2">
    <source>
        <dbReference type="EMBL" id="MBB5184822.1"/>
    </source>
</evidence>
<dbReference type="RefSeq" id="WP_183375153.1">
    <property type="nucleotide sequence ID" value="NZ_CALVCN010000010.1"/>
</dbReference>
<dbReference type="EMBL" id="JACJLU010000003">
    <property type="protein sequence ID" value="MBM6831301.1"/>
    <property type="molecule type" value="Genomic_DNA"/>
</dbReference>
<protein>
    <recommendedName>
        <fullName evidence="6">Type II secretion system protein</fullName>
    </recommendedName>
</protein>
<evidence type="ECO:0000256" key="1">
    <source>
        <dbReference type="SAM" id="Phobius"/>
    </source>
</evidence>
<proteinExistence type="predicted"/>
<sequence>MKRMDTSKPFAFFLEFLLVLFFFALSAMIVLRIYAQAQTMHTKDQQSLQALAYARNAIARPENLEPGSYGLDPEMEKEGTYYQVVIEQDEDGKGTYQILHEDTVLVSLRYYAGGQEE</sequence>
<evidence type="ECO:0000313" key="3">
    <source>
        <dbReference type="EMBL" id="MBM6831301.1"/>
    </source>
</evidence>
<keyword evidence="1" id="KW-0472">Membrane</keyword>
<gene>
    <name evidence="3" type="ORF">H5982_04155</name>
    <name evidence="2" type="ORF">HNQ43_000868</name>
</gene>
<evidence type="ECO:0000313" key="4">
    <source>
        <dbReference type="Proteomes" id="UP000521313"/>
    </source>
</evidence>
<dbReference type="Proteomes" id="UP000775500">
    <property type="component" value="Unassembled WGS sequence"/>
</dbReference>
<dbReference type="Proteomes" id="UP000521313">
    <property type="component" value="Unassembled WGS sequence"/>
</dbReference>
<feature type="transmembrane region" description="Helical" evidence="1">
    <location>
        <begin position="12"/>
        <end position="35"/>
    </location>
</feature>
<dbReference type="EMBL" id="JACHHD010000007">
    <property type="protein sequence ID" value="MBB5184822.1"/>
    <property type="molecule type" value="Genomic_DNA"/>
</dbReference>
<evidence type="ECO:0008006" key="6">
    <source>
        <dbReference type="Google" id="ProtNLM"/>
    </source>
</evidence>
<keyword evidence="1" id="KW-0812">Transmembrane</keyword>
<dbReference type="AlphaFoldDB" id="A0A7W8FZA5"/>
<keyword evidence="1" id="KW-1133">Transmembrane helix</keyword>
<keyword evidence="5" id="KW-1185">Reference proteome</keyword>
<comment type="caution">
    <text evidence="2">The sequence shown here is derived from an EMBL/GenBank/DDBJ whole genome shotgun (WGS) entry which is preliminary data.</text>
</comment>
<reference evidence="3 5" key="3">
    <citation type="journal article" date="2021" name="Sci. Rep.">
        <title>The distribution of antibiotic resistance genes in chicken gut microbiota commensals.</title>
        <authorList>
            <person name="Juricova H."/>
            <person name="Matiasovicova J."/>
            <person name="Kubasova T."/>
            <person name="Cejkova D."/>
            <person name="Rychlik I."/>
        </authorList>
    </citation>
    <scope>NUCLEOTIDE SEQUENCE [LARGE SCALE GENOMIC DNA]</scope>
    <source>
        <strain evidence="3 5">An423</strain>
    </source>
</reference>
<name>A0A7W8FZA5_9FIRM</name>
<reference evidence="2 4" key="1">
    <citation type="submission" date="2020-08" db="EMBL/GenBank/DDBJ databases">
        <title>Genomic Encyclopedia of Type Strains, Phase IV (KMG-IV): sequencing the most valuable type-strain genomes for metagenomic binning, comparative biology and taxonomic classification.</title>
        <authorList>
            <person name="Goeker M."/>
        </authorList>
    </citation>
    <scope>NUCLEOTIDE SEQUENCE [LARGE SCALE GENOMIC DNA]</scope>
    <source>
        <strain evidence="2 4">DSM 26963</strain>
    </source>
</reference>
<reference evidence="3" key="2">
    <citation type="submission" date="2020-08" db="EMBL/GenBank/DDBJ databases">
        <authorList>
            <person name="Cejkova D."/>
            <person name="Kubasova T."/>
            <person name="Jahodarova E."/>
            <person name="Rychlik I."/>
        </authorList>
    </citation>
    <scope>NUCLEOTIDE SEQUENCE</scope>
    <source>
        <strain evidence="3">An423</strain>
    </source>
</reference>
<organism evidence="2 4">
    <name type="scientific">Faecalicoccus acidiformans</name>
    <dbReference type="NCBI Taxonomy" id="915173"/>
    <lineage>
        <taxon>Bacteria</taxon>
        <taxon>Bacillati</taxon>
        <taxon>Bacillota</taxon>
        <taxon>Erysipelotrichia</taxon>
        <taxon>Erysipelotrichales</taxon>
        <taxon>Erysipelotrichaceae</taxon>
        <taxon>Faecalicoccus</taxon>
    </lineage>
</organism>
<evidence type="ECO:0000313" key="5">
    <source>
        <dbReference type="Proteomes" id="UP000775500"/>
    </source>
</evidence>
<accession>A0A7W8FZA5</accession>